<protein>
    <submittedName>
        <fullName evidence="1">Uncharacterized protein</fullName>
    </submittedName>
</protein>
<proteinExistence type="predicted"/>
<evidence type="ECO:0000313" key="1">
    <source>
        <dbReference type="EMBL" id="RYM35097.1"/>
    </source>
</evidence>
<name>A0A4Q4KQD7_9FLAO</name>
<comment type="caution">
    <text evidence="1">The sequence shown here is derived from an EMBL/GenBank/DDBJ whole genome shotgun (WGS) entry which is preliminary data.</text>
</comment>
<dbReference type="EMBL" id="SETE01000002">
    <property type="protein sequence ID" value="RYM35097.1"/>
    <property type="molecule type" value="Genomic_DNA"/>
</dbReference>
<accession>A0A4Q4KQD7</accession>
<sequence>MLFSFSSNFYAQEDIEVLIGEEIRSYRKETIASVHRGDDGIIVLKGKYSLLGRPDYYLEIFDNNMNFVSRNEIDLPDRDIEFSEMTYLNGKIYFFMEKYDKKSKINYIYGTILSKDGKFEKDIFEITQFEVEKRRKTNDFFTDISADSSKFVIMVSPPEIGKEQKAKRQFIVLDLDFNEVDNIELDFPFLERDFRVARSHMDPMGNIHMLCEIAIEESKRSSFFRNEEREARVFTLYKGATAVEEYKINFLNEDAGFISQIKMKTDKLGRLQCAGFYSDRKGNSTKGVFVFTIDPSTKEISNVSSQEFTDEYLNQFLSDRQVRKKDRKRSKNKEKNPYERLYYYKVRDLVMKEGGGFYMVAEFYLHTTTTTTDANGNTRVTHHYRYNDLMVINVLEDNSISWFSRVPKYQYTTNDNGYYSGIVMGLNNDNSLNILFNDDRDNANVVDHDNKGKMKYKRIRTVLVKFDNDGNATKTPLINAKKSSALLVPGLSPKGKSNDIILYSNLKKKNRFINVKLR</sequence>
<keyword evidence="2" id="KW-1185">Reference proteome</keyword>
<gene>
    <name evidence="1" type="ORF">ERX46_06895</name>
</gene>
<evidence type="ECO:0000313" key="2">
    <source>
        <dbReference type="Proteomes" id="UP000293952"/>
    </source>
</evidence>
<reference evidence="1 2" key="1">
    <citation type="submission" date="2019-02" db="EMBL/GenBank/DDBJ databases">
        <title>Genome sequence of the sea-ice species Brumimicrobium glaciale.</title>
        <authorList>
            <person name="Bowman J.P."/>
        </authorList>
    </citation>
    <scope>NUCLEOTIDE SEQUENCE [LARGE SCALE GENOMIC DNA]</scope>
    <source>
        <strain evidence="1 2">IC156</strain>
    </source>
</reference>
<dbReference type="AlphaFoldDB" id="A0A4Q4KQD7"/>
<dbReference type="Proteomes" id="UP000293952">
    <property type="component" value="Unassembled WGS sequence"/>
</dbReference>
<organism evidence="1 2">
    <name type="scientific">Brumimicrobium glaciale</name>
    <dbReference type="NCBI Taxonomy" id="200475"/>
    <lineage>
        <taxon>Bacteria</taxon>
        <taxon>Pseudomonadati</taxon>
        <taxon>Bacteroidota</taxon>
        <taxon>Flavobacteriia</taxon>
        <taxon>Flavobacteriales</taxon>
        <taxon>Crocinitomicaceae</taxon>
        <taxon>Brumimicrobium</taxon>
    </lineage>
</organism>